<proteinExistence type="inferred from homology"/>
<dbReference type="GO" id="GO:0008380">
    <property type="term" value="P:RNA splicing"/>
    <property type="evidence" value="ECO:0007669"/>
    <property type="project" value="UniProtKB-KW"/>
</dbReference>
<dbReference type="InterPro" id="IPR001202">
    <property type="entry name" value="WW_dom"/>
</dbReference>
<dbReference type="PANTHER" id="PTHR11805:SF1">
    <property type="entry name" value="CYSTEINE-RICH PDZ-BINDING PROTEIN"/>
    <property type="match status" value="1"/>
</dbReference>
<dbReference type="CDD" id="cd00201">
    <property type="entry name" value="WW"/>
    <property type="match status" value="1"/>
</dbReference>
<dbReference type="Proteomes" id="UP001230188">
    <property type="component" value="Unassembled WGS sequence"/>
</dbReference>
<dbReference type="GO" id="GO:0008017">
    <property type="term" value="F:microtubule binding"/>
    <property type="evidence" value="ECO:0007669"/>
    <property type="project" value="TreeGrafter"/>
</dbReference>
<comment type="similarity">
    <text evidence="2">Belongs to the CRIPT family.</text>
</comment>
<evidence type="ECO:0000259" key="9">
    <source>
        <dbReference type="PROSITE" id="PS50020"/>
    </source>
</evidence>
<dbReference type="Pfam" id="PF00397">
    <property type="entry name" value="WW"/>
    <property type="match status" value="1"/>
</dbReference>
<evidence type="ECO:0000256" key="8">
    <source>
        <dbReference type="ARBA" id="ARBA00032518"/>
    </source>
</evidence>
<accession>A0AAD7XL35</accession>
<evidence type="ECO:0000313" key="11">
    <source>
        <dbReference type="Proteomes" id="UP001230188"/>
    </source>
</evidence>
<evidence type="ECO:0000256" key="7">
    <source>
        <dbReference type="ARBA" id="ARBA00023187"/>
    </source>
</evidence>
<evidence type="ECO:0000256" key="6">
    <source>
        <dbReference type="ARBA" id="ARBA00022728"/>
    </source>
</evidence>
<evidence type="ECO:0000256" key="4">
    <source>
        <dbReference type="ARBA" id="ARBA00022490"/>
    </source>
</evidence>
<evidence type="ECO:0000256" key="3">
    <source>
        <dbReference type="ARBA" id="ARBA00018615"/>
    </source>
</evidence>
<keyword evidence="7" id="KW-0508">mRNA splicing</keyword>
<dbReference type="GO" id="GO:0005681">
    <property type="term" value="C:spliceosomal complex"/>
    <property type="evidence" value="ECO:0007669"/>
    <property type="project" value="UniProtKB-KW"/>
</dbReference>
<name>A0AAD7XL35_9STRA</name>
<keyword evidence="6" id="KW-0747">Spliceosome</keyword>
<dbReference type="PROSITE" id="PS50020">
    <property type="entry name" value="WW_DOMAIN_2"/>
    <property type="match status" value="1"/>
</dbReference>
<dbReference type="SMART" id="SM00456">
    <property type="entry name" value="WW"/>
    <property type="match status" value="1"/>
</dbReference>
<evidence type="ECO:0000256" key="2">
    <source>
        <dbReference type="ARBA" id="ARBA00009021"/>
    </source>
</evidence>
<dbReference type="EMBL" id="JAQMWT010000344">
    <property type="protein sequence ID" value="KAJ8603803.1"/>
    <property type="molecule type" value="Genomic_DNA"/>
</dbReference>
<protein>
    <recommendedName>
        <fullName evidence="3">Cysteine-rich PDZ-binding protein</fullName>
    </recommendedName>
    <alternativeName>
        <fullName evidence="8">Cysteine-rich interactor of PDZ three</fullName>
    </alternativeName>
</protein>
<dbReference type="GO" id="GO:0006397">
    <property type="term" value="P:mRNA processing"/>
    <property type="evidence" value="ECO:0007669"/>
    <property type="project" value="UniProtKB-KW"/>
</dbReference>
<dbReference type="InterPro" id="IPR036020">
    <property type="entry name" value="WW_dom_sf"/>
</dbReference>
<dbReference type="Pfam" id="PF10235">
    <property type="entry name" value="Cript"/>
    <property type="match status" value="1"/>
</dbReference>
<dbReference type="GO" id="GO:0005737">
    <property type="term" value="C:cytoplasm"/>
    <property type="evidence" value="ECO:0007669"/>
    <property type="project" value="UniProtKB-SubCell"/>
</dbReference>
<keyword evidence="11" id="KW-1185">Reference proteome</keyword>
<dbReference type="Gene3D" id="2.20.70.10">
    <property type="match status" value="1"/>
</dbReference>
<comment type="caution">
    <text evidence="10">The sequence shown here is derived from an EMBL/GenBank/DDBJ whole genome shotgun (WGS) entry which is preliminary data.</text>
</comment>
<dbReference type="AlphaFoldDB" id="A0AAD7XL35"/>
<comment type="subcellular location">
    <subcellularLocation>
        <location evidence="1">Cytoplasm</location>
    </subcellularLocation>
</comment>
<dbReference type="InterPro" id="IPR019367">
    <property type="entry name" value="PDZ-binding_CRIPT"/>
</dbReference>
<evidence type="ECO:0000256" key="1">
    <source>
        <dbReference type="ARBA" id="ARBA00004496"/>
    </source>
</evidence>
<dbReference type="SUPFAM" id="SSF51045">
    <property type="entry name" value="WW domain"/>
    <property type="match status" value="1"/>
</dbReference>
<organism evidence="10 11">
    <name type="scientific">Chrysophaeum taylorii</name>
    <dbReference type="NCBI Taxonomy" id="2483200"/>
    <lineage>
        <taxon>Eukaryota</taxon>
        <taxon>Sar</taxon>
        <taxon>Stramenopiles</taxon>
        <taxon>Ochrophyta</taxon>
        <taxon>Pelagophyceae</taxon>
        <taxon>Pelagomonadales</taxon>
        <taxon>Pelagomonadaceae</taxon>
        <taxon>Chrysophaeum</taxon>
    </lineage>
</organism>
<reference evidence="10" key="1">
    <citation type="submission" date="2023-01" db="EMBL/GenBank/DDBJ databases">
        <title>Metagenome sequencing of chrysophaentin producing Chrysophaeum taylorii.</title>
        <authorList>
            <person name="Davison J."/>
            <person name="Bewley C."/>
        </authorList>
    </citation>
    <scope>NUCLEOTIDE SEQUENCE</scope>
    <source>
        <strain evidence="10">NIES-1699</strain>
    </source>
</reference>
<feature type="domain" description="WW" evidence="9">
    <location>
        <begin position="181"/>
        <end position="215"/>
    </location>
</feature>
<evidence type="ECO:0000256" key="5">
    <source>
        <dbReference type="ARBA" id="ARBA00022664"/>
    </source>
</evidence>
<gene>
    <name evidence="10" type="ORF">CTAYLR_000217</name>
</gene>
<dbReference type="PROSITE" id="PS01159">
    <property type="entry name" value="WW_DOMAIN_1"/>
    <property type="match status" value="1"/>
</dbReference>
<evidence type="ECO:0000313" key="10">
    <source>
        <dbReference type="EMBL" id="KAJ8603803.1"/>
    </source>
</evidence>
<keyword evidence="5" id="KW-0507">mRNA processing</keyword>
<dbReference type="PANTHER" id="PTHR11805">
    <property type="entry name" value="CYSTEINE-RICH PDZ-BINDING PROTEIN"/>
    <property type="match status" value="1"/>
</dbReference>
<sequence>MVCKDCEKKLSKVIVPDVYKVGARNTTGGEDGGRATGYRNSLLQVRGADQRFMAGTRACRICKTKVAQDAHYCQDCAFHHGICAMCGKRVDDLRFDRRGLSPAQKRKLPAATEDRVFEDGGYGTSERFAKKSTQAAAISSEVPEEERPPIDARAEQALETVANAIARNAGRTLGQQTPVPTASAHGWASATDVASGRVYYYHARTKQTSWVWPPSSLVDQRPPFLPTVAFAGQREGYVFTTRDPGLGYYRDDGLPMAAAAKSDHGEVTSSRDDDAPPAFIPTPAFAGRREGYVYTKRAEGLGYFLDR</sequence>
<dbReference type="GO" id="GO:0031122">
    <property type="term" value="P:cytoplasmic microtubule organization"/>
    <property type="evidence" value="ECO:0007669"/>
    <property type="project" value="TreeGrafter"/>
</dbReference>
<keyword evidence="4" id="KW-0963">Cytoplasm</keyword>